<evidence type="ECO:0000256" key="1">
    <source>
        <dbReference type="SAM" id="MobiDB-lite"/>
    </source>
</evidence>
<evidence type="ECO:0000313" key="3">
    <source>
        <dbReference type="Proteomes" id="UP000593567"/>
    </source>
</evidence>
<feature type="compositionally biased region" description="Polar residues" evidence="1">
    <location>
        <begin position="1"/>
        <end position="18"/>
    </location>
</feature>
<sequence length="167" mass="18750">MAVSTNDPLGSRPDNTPVPSFLVEAPVRILSLQPSSSNESLTMTTNTGALVTTVTSDSRRNSSLLPYQVVTPNRRHSVQDAAATYYPASTAYSERMQFLNQQILSLQISTRCLEEQSKEWQANSSHLMETQLERTTSNEQRILQNQQCIQELQRDLSQIKKLYNGNS</sequence>
<organism evidence="2 3">
    <name type="scientific">Bugula neritina</name>
    <name type="common">Brown bryozoan</name>
    <name type="synonym">Sertularia neritina</name>
    <dbReference type="NCBI Taxonomy" id="10212"/>
    <lineage>
        <taxon>Eukaryota</taxon>
        <taxon>Metazoa</taxon>
        <taxon>Spiralia</taxon>
        <taxon>Lophotrochozoa</taxon>
        <taxon>Bryozoa</taxon>
        <taxon>Gymnolaemata</taxon>
        <taxon>Cheilostomatida</taxon>
        <taxon>Flustrina</taxon>
        <taxon>Buguloidea</taxon>
        <taxon>Bugulidae</taxon>
        <taxon>Bugula</taxon>
    </lineage>
</organism>
<comment type="caution">
    <text evidence="2">The sequence shown here is derived from an EMBL/GenBank/DDBJ whole genome shotgun (WGS) entry which is preliminary data.</text>
</comment>
<dbReference type="Proteomes" id="UP000593567">
    <property type="component" value="Unassembled WGS sequence"/>
</dbReference>
<gene>
    <name evidence="2" type="ORF">EB796_022131</name>
</gene>
<name>A0A7J7J280_BUGNE</name>
<keyword evidence="3" id="KW-1185">Reference proteome</keyword>
<dbReference type="AlphaFoldDB" id="A0A7J7J280"/>
<protein>
    <submittedName>
        <fullName evidence="2">Uncharacterized protein</fullName>
    </submittedName>
</protein>
<dbReference type="EMBL" id="VXIV02003221">
    <property type="protein sequence ID" value="KAF6019558.1"/>
    <property type="molecule type" value="Genomic_DNA"/>
</dbReference>
<evidence type="ECO:0000313" key="2">
    <source>
        <dbReference type="EMBL" id="KAF6019558.1"/>
    </source>
</evidence>
<feature type="region of interest" description="Disordered" evidence="1">
    <location>
        <begin position="1"/>
        <end position="20"/>
    </location>
</feature>
<proteinExistence type="predicted"/>
<accession>A0A7J7J280</accession>
<reference evidence="2" key="1">
    <citation type="submission" date="2020-06" db="EMBL/GenBank/DDBJ databases">
        <title>Draft genome of Bugula neritina, a colonial animal packing powerful symbionts and potential medicines.</title>
        <authorList>
            <person name="Rayko M."/>
        </authorList>
    </citation>
    <scope>NUCLEOTIDE SEQUENCE [LARGE SCALE GENOMIC DNA]</scope>
    <source>
        <strain evidence="2">Kwan_BN1</strain>
    </source>
</reference>